<gene>
    <name evidence="2" type="ORF">H5985_08100</name>
</gene>
<dbReference type="RefSeq" id="WP_205050810.1">
    <property type="nucleotide sequence ID" value="NZ_JACJKX010000016.1"/>
</dbReference>
<protein>
    <submittedName>
        <fullName evidence="2">Uncharacterized protein</fullName>
    </submittedName>
</protein>
<keyword evidence="1" id="KW-0472">Membrane</keyword>
<keyword evidence="1" id="KW-1133">Transmembrane helix</keyword>
<evidence type="ECO:0000313" key="3">
    <source>
        <dbReference type="Proteomes" id="UP000777002"/>
    </source>
</evidence>
<dbReference type="Proteomes" id="UP000777002">
    <property type="component" value="Unassembled WGS sequence"/>
</dbReference>
<feature type="transmembrane region" description="Helical" evidence="1">
    <location>
        <begin position="12"/>
        <end position="45"/>
    </location>
</feature>
<keyword evidence="3" id="KW-1185">Reference proteome</keyword>
<comment type="caution">
    <text evidence="2">The sequence shown here is derived from an EMBL/GenBank/DDBJ whole genome shotgun (WGS) entry which is preliminary data.</text>
</comment>
<proteinExistence type="predicted"/>
<evidence type="ECO:0000256" key="1">
    <source>
        <dbReference type="SAM" id="Phobius"/>
    </source>
</evidence>
<keyword evidence="1" id="KW-0812">Transmembrane</keyword>
<name>A0ABS2GTQ8_9BURK</name>
<dbReference type="EMBL" id="JACJKX010000016">
    <property type="protein sequence ID" value="MBM6929225.1"/>
    <property type="molecule type" value="Genomic_DNA"/>
</dbReference>
<evidence type="ECO:0000313" key="2">
    <source>
        <dbReference type="EMBL" id="MBM6929225.1"/>
    </source>
</evidence>
<organism evidence="2 3">
    <name type="scientific">Parasutterella secunda</name>
    <dbReference type="NCBI Taxonomy" id="626947"/>
    <lineage>
        <taxon>Bacteria</taxon>
        <taxon>Pseudomonadati</taxon>
        <taxon>Pseudomonadota</taxon>
        <taxon>Betaproteobacteria</taxon>
        <taxon>Burkholderiales</taxon>
        <taxon>Sutterellaceae</taxon>
        <taxon>Parasutterella</taxon>
    </lineage>
</organism>
<accession>A0ABS2GTQ8</accession>
<sequence>MLEKLGQTFRRFVLVLIFVLALTLLVSALSILLSVLTLAVLAILVALITSPQETKRFFSQAGHYIDSWVQAMVKLVKESGELVKSVLQQTKARSESNSDSEDR</sequence>
<reference evidence="2 3" key="1">
    <citation type="journal article" date="2021" name="Sci. Rep.">
        <title>The distribution of antibiotic resistance genes in chicken gut microbiota commensals.</title>
        <authorList>
            <person name="Juricova H."/>
            <person name="Matiasovicova J."/>
            <person name="Kubasova T."/>
            <person name="Cejkova D."/>
            <person name="Rychlik I."/>
        </authorList>
    </citation>
    <scope>NUCLEOTIDE SEQUENCE [LARGE SCALE GENOMIC DNA]</scope>
    <source>
        <strain evidence="2 3">An562</strain>
    </source>
</reference>